<dbReference type="EMBL" id="JBHLYR010000021">
    <property type="protein sequence ID" value="MFB9991606.1"/>
    <property type="molecule type" value="Genomic_DNA"/>
</dbReference>
<dbReference type="RefSeq" id="WP_380006933.1">
    <property type="nucleotide sequence ID" value="NZ_JBHLYR010000021.1"/>
</dbReference>
<proteinExistence type="predicted"/>
<evidence type="ECO:0000313" key="2">
    <source>
        <dbReference type="Proteomes" id="UP001589733"/>
    </source>
</evidence>
<protein>
    <submittedName>
        <fullName evidence="1">Uncharacterized protein</fullName>
    </submittedName>
</protein>
<gene>
    <name evidence="1" type="ORF">ACFFLM_06450</name>
</gene>
<keyword evidence="2" id="KW-1185">Reference proteome</keyword>
<accession>A0ABV6AVT5</accession>
<comment type="caution">
    <text evidence="1">The sequence shown here is derived from an EMBL/GenBank/DDBJ whole genome shotgun (WGS) entry which is preliminary data.</text>
</comment>
<reference evidence="1 2" key="1">
    <citation type="submission" date="2024-09" db="EMBL/GenBank/DDBJ databases">
        <authorList>
            <person name="Sun Q."/>
            <person name="Mori K."/>
        </authorList>
    </citation>
    <scope>NUCLEOTIDE SEQUENCE [LARGE SCALE GENOMIC DNA]</scope>
    <source>
        <strain evidence="1 2">JCM 13503</strain>
    </source>
</reference>
<dbReference type="Proteomes" id="UP001589733">
    <property type="component" value="Unassembled WGS sequence"/>
</dbReference>
<sequence length="123" mass="13718">MYRIRRTTFPKNQTVEVPRYSLGAVHSKGVELTQEIRRIEVNFAAMDARWIASATGVQPEGWEIRGLIAVEAAPLAHALQQAVAEGTSRKFGAVLGDEWYRLIPLEQPVPARAGQYVVVGLYR</sequence>
<name>A0ABV6AVT5_9DEIO</name>
<organism evidence="1 2">
    <name type="scientific">Deinococcus oregonensis</name>
    <dbReference type="NCBI Taxonomy" id="1805970"/>
    <lineage>
        <taxon>Bacteria</taxon>
        <taxon>Thermotogati</taxon>
        <taxon>Deinococcota</taxon>
        <taxon>Deinococci</taxon>
        <taxon>Deinococcales</taxon>
        <taxon>Deinococcaceae</taxon>
        <taxon>Deinococcus</taxon>
    </lineage>
</organism>
<evidence type="ECO:0000313" key="1">
    <source>
        <dbReference type="EMBL" id="MFB9991606.1"/>
    </source>
</evidence>